<dbReference type="Proteomes" id="UP000315017">
    <property type="component" value="Chromosome"/>
</dbReference>
<protein>
    <submittedName>
        <fullName evidence="4">Outer membrane biogenesis protein BamB</fullName>
    </submittedName>
</protein>
<dbReference type="InterPro" id="IPR011990">
    <property type="entry name" value="TPR-like_helical_dom_sf"/>
</dbReference>
<evidence type="ECO:0000256" key="2">
    <source>
        <dbReference type="SAM" id="Phobius"/>
    </source>
</evidence>
<organism evidence="4 5">
    <name type="scientific">Anatilimnocola aggregata</name>
    <dbReference type="NCBI Taxonomy" id="2528021"/>
    <lineage>
        <taxon>Bacteria</taxon>
        <taxon>Pseudomonadati</taxon>
        <taxon>Planctomycetota</taxon>
        <taxon>Planctomycetia</taxon>
        <taxon>Pirellulales</taxon>
        <taxon>Pirellulaceae</taxon>
        <taxon>Anatilimnocola</taxon>
    </lineage>
</organism>
<dbReference type="InterPro" id="IPR011047">
    <property type="entry name" value="Quinoprotein_ADH-like_sf"/>
</dbReference>
<dbReference type="RefSeq" id="WP_145089560.1">
    <property type="nucleotide sequence ID" value="NZ_CP036274.1"/>
</dbReference>
<keyword evidence="2" id="KW-0812">Transmembrane</keyword>
<evidence type="ECO:0000256" key="1">
    <source>
        <dbReference type="SAM" id="MobiDB-lite"/>
    </source>
</evidence>
<feature type="transmembrane region" description="Helical" evidence="2">
    <location>
        <begin position="296"/>
        <end position="318"/>
    </location>
</feature>
<dbReference type="SUPFAM" id="SSF50998">
    <property type="entry name" value="Quinoprotein alcohol dehydrogenase-like"/>
    <property type="match status" value="1"/>
</dbReference>
<evidence type="ECO:0000313" key="4">
    <source>
        <dbReference type="EMBL" id="QDU28002.1"/>
    </source>
</evidence>
<feature type="compositionally biased region" description="Low complexity" evidence="1">
    <location>
        <begin position="260"/>
        <end position="273"/>
    </location>
</feature>
<dbReference type="Gene3D" id="2.130.10.10">
    <property type="entry name" value="YVTN repeat-like/Quinoprotein amine dehydrogenase"/>
    <property type="match status" value="2"/>
</dbReference>
<dbReference type="OrthoDB" id="226874at2"/>
<accession>A0A517YD03</accession>
<feature type="compositionally biased region" description="Pro residues" evidence="1">
    <location>
        <begin position="77"/>
        <end position="89"/>
    </location>
</feature>
<sequence length="1259" mass="134756">MSAVKFLELAEEQGLLEPQVIASLRKQVQSRANITADLLAKTLIDKKLLTAFQAKKLVAAASPPEPEIDLTLDIPEPSAPTKPNAPPPAADDDLVMLEAVEPVPVQAPVPKPTAPKPQPKAPAADDLLMMASLDDSPPPTPAKPVAPKQAKVEVPAPKVVAKPISKPATPPAKSATPASSMEMAPLDDLTPLNAPNPALAPLTPLTPLPPASAPGNPTQLGGPPPLSAPVSLDAFAVPDSSGMGGMDDLLAPLPAGGGADPFAAPLPTDPLGGKPAGGKPGVQKKLGQKNVWDSPLMLLGGGALLVMIVAFVILYYSLTRGTASEVFAKAEEEYRGGSYPAAMDLFSKYIEKYPKEKDVGRAKVLHGMAQIQQVSSNADKDPRSALRVASEVLPVIKTEPAFVDSRGELASILPAIADGFAEQAKTAEKIERKIELTKLADESMSLVNNAEYLPSSERKNLEGRIAGIIDKLNLTRRSIDQDKDLQTAIASINTLIGEGKTAESYQVRTDLVRKYPGLEPNPQLIGATLAISERERQAVRLAETAIAPATDDPRPSAQRIVLASRTIGTAPAPPSRPVFVTIEGAVYGLDLTTGKVLWRRYVGHETQIIPTTFGRDVSADVLVADARAQELYRLEALTGKIRWRLPIGEPFYQPTLAEDKLLVATSSGKLIEVEAESGTSDRRLILPQKINVPPAYDTKTSQYYQLGEHSTVFSFNSSLACDETFYLGHKAGSILVPPVLAVNHLLVVESPGDDFSLLHVLARDPEQNKLREVHRPFRLKGRVVTPLGVSGRRVTVVTDLGEVNAFEVDPAIKDQPVQPVGKIEASEPVPSLLYQATDGGRLWLAGRRCTLYEIQVSLQQLGRKWSMHQDDAFLSAPQIFGETLLHVRRRPNSPAVLVEASQAADGKTLWITQLAVPLVGLAADIERRQFIAFNNQARVFEIPPEAITAGYFDQPSFSPPAAVGNLTLREARKLPDGRWLSLGRSGTSYALFYDAAAASDRSRLIDLGANVKELASQTVMYKQGLVLPLTIGRVELLNPATTKPAASPFQPALSPGARIAWNEPAVIGNDRAIVLGDGKQTIYRLATKDVAQPALLKEAEARVEGTLISPSSSAESFVYTVVRETSGDFLQVFQAGNLAAGAKLPLGGRWKAGPVTVNGKTFVEVQERKLLCFDQDRQAWQIDLARGPLSAMPQPLENDLLLLHAAGTIVRIDPNTGKDIAAVEVGEPLGEIVSVFGPRLLVSGRDGVIHVTAQPQAKP</sequence>
<dbReference type="Pfam" id="PF13360">
    <property type="entry name" value="PQQ_2"/>
    <property type="match status" value="1"/>
</dbReference>
<reference evidence="4 5" key="1">
    <citation type="submission" date="2019-02" db="EMBL/GenBank/DDBJ databases">
        <title>Deep-cultivation of Planctomycetes and their phenomic and genomic characterization uncovers novel biology.</title>
        <authorList>
            <person name="Wiegand S."/>
            <person name="Jogler M."/>
            <person name="Boedeker C."/>
            <person name="Pinto D."/>
            <person name="Vollmers J."/>
            <person name="Rivas-Marin E."/>
            <person name="Kohn T."/>
            <person name="Peeters S.H."/>
            <person name="Heuer A."/>
            <person name="Rast P."/>
            <person name="Oberbeckmann S."/>
            <person name="Bunk B."/>
            <person name="Jeske O."/>
            <person name="Meyerdierks A."/>
            <person name="Storesund J.E."/>
            <person name="Kallscheuer N."/>
            <person name="Luecker S."/>
            <person name="Lage O.M."/>
            <person name="Pohl T."/>
            <person name="Merkel B.J."/>
            <person name="Hornburger P."/>
            <person name="Mueller R.-W."/>
            <person name="Bruemmer F."/>
            <person name="Labrenz M."/>
            <person name="Spormann A.M."/>
            <person name="Op den Camp H."/>
            <person name="Overmann J."/>
            <person name="Amann R."/>
            <person name="Jetten M.S.M."/>
            <person name="Mascher T."/>
            <person name="Medema M.H."/>
            <person name="Devos D.P."/>
            <person name="Kaster A.-K."/>
            <person name="Ovreas L."/>
            <person name="Rohde M."/>
            <person name="Galperin M.Y."/>
            <person name="Jogler C."/>
        </authorList>
    </citation>
    <scope>NUCLEOTIDE SEQUENCE [LARGE SCALE GENOMIC DNA]</scope>
    <source>
        <strain evidence="4 5">ETA_A8</strain>
    </source>
</reference>
<dbReference type="PANTHER" id="PTHR34512:SF30">
    <property type="entry name" value="OUTER MEMBRANE PROTEIN ASSEMBLY FACTOR BAMB"/>
    <property type="match status" value="1"/>
</dbReference>
<keyword evidence="2" id="KW-1133">Transmembrane helix</keyword>
<proteinExistence type="predicted"/>
<dbReference type="Gene3D" id="1.25.40.10">
    <property type="entry name" value="Tetratricopeptide repeat domain"/>
    <property type="match status" value="1"/>
</dbReference>
<feature type="domain" description="Pyrrolo-quinoline quinone repeat" evidence="3">
    <location>
        <begin position="583"/>
        <end position="680"/>
    </location>
</feature>
<feature type="region of interest" description="Disordered" evidence="1">
    <location>
        <begin position="67"/>
        <end position="91"/>
    </location>
</feature>
<name>A0A517YD03_9BACT</name>
<dbReference type="InterPro" id="IPR002372">
    <property type="entry name" value="PQQ_rpt_dom"/>
</dbReference>
<keyword evidence="5" id="KW-1185">Reference proteome</keyword>
<dbReference type="KEGG" id="aagg:ETAA8_30940"/>
<keyword evidence="2" id="KW-0472">Membrane</keyword>
<dbReference type="AlphaFoldDB" id="A0A517YD03"/>
<evidence type="ECO:0000313" key="5">
    <source>
        <dbReference type="Proteomes" id="UP000315017"/>
    </source>
</evidence>
<gene>
    <name evidence="4" type="ORF">ETAA8_30940</name>
</gene>
<evidence type="ECO:0000259" key="3">
    <source>
        <dbReference type="Pfam" id="PF13360"/>
    </source>
</evidence>
<feature type="compositionally biased region" description="Low complexity" evidence="1">
    <location>
        <begin position="189"/>
        <end position="203"/>
    </location>
</feature>
<dbReference type="EMBL" id="CP036274">
    <property type="protein sequence ID" value="QDU28002.1"/>
    <property type="molecule type" value="Genomic_DNA"/>
</dbReference>
<feature type="compositionally biased region" description="Low complexity" evidence="1">
    <location>
        <begin position="145"/>
        <end position="180"/>
    </location>
</feature>
<feature type="region of interest" description="Disordered" evidence="1">
    <location>
        <begin position="131"/>
        <end position="229"/>
    </location>
</feature>
<dbReference type="InterPro" id="IPR015943">
    <property type="entry name" value="WD40/YVTN_repeat-like_dom_sf"/>
</dbReference>
<feature type="region of interest" description="Disordered" evidence="1">
    <location>
        <begin position="260"/>
        <end position="283"/>
    </location>
</feature>
<dbReference type="PANTHER" id="PTHR34512">
    <property type="entry name" value="CELL SURFACE PROTEIN"/>
    <property type="match status" value="1"/>
</dbReference>